<dbReference type="EMBL" id="JABTCG010000002">
    <property type="protein sequence ID" value="MBD0850313.1"/>
    <property type="molecule type" value="Genomic_DNA"/>
</dbReference>
<sequence length="165" mass="19182">MHKLLITVVVLFISVSCKETVKEETDQDASRYEITTDTWPKKIPVDPKVNAILREWPEFLAMDISFDAIYNAVNREDLSLTIDNIIEEQNLLEDSSYPKEFDIPQVKSRQKVFKTYVLKVKGDLIYYLDPEPSVHQMIVAYNLLREKFNGVVNQTLDAKLILEEE</sequence>
<gene>
    <name evidence="1" type="ORF">HPE63_06490</name>
</gene>
<dbReference type="RefSeq" id="WP_188313446.1">
    <property type="nucleotide sequence ID" value="NZ_JABTCG010000002.1"/>
</dbReference>
<reference evidence="1 2" key="1">
    <citation type="submission" date="2020-05" db="EMBL/GenBank/DDBJ databases">
        <title>The draft genome sequence of Maribacter arenosus CAU 1321.</title>
        <authorList>
            <person name="Mu L."/>
        </authorList>
    </citation>
    <scope>NUCLEOTIDE SEQUENCE [LARGE SCALE GENOMIC DNA]</scope>
    <source>
        <strain evidence="1 2">CAU 1321</strain>
    </source>
</reference>
<evidence type="ECO:0000313" key="1">
    <source>
        <dbReference type="EMBL" id="MBD0850313.1"/>
    </source>
</evidence>
<accession>A0ABR7V9H0</accession>
<protein>
    <submittedName>
        <fullName evidence="1">Uncharacterized protein</fullName>
    </submittedName>
</protein>
<comment type="caution">
    <text evidence="1">The sequence shown here is derived from an EMBL/GenBank/DDBJ whole genome shotgun (WGS) entry which is preliminary data.</text>
</comment>
<proteinExistence type="predicted"/>
<dbReference type="Proteomes" id="UP000598350">
    <property type="component" value="Unassembled WGS sequence"/>
</dbReference>
<evidence type="ECO:0000313" key="2">
    <source>
        <dbReference type="Proteomes" id="UP000598350"/>
    </source>
</evidence>
<name>A0ABR7V9H0_9FLAO</name>
<dbReference type="PROSITE" id="PS51257">
    <property type="entry name" value="PROKAR_LIPOPROTEIN"/>
    <property type="match status" value="1"/>
</dbReference>
<organism evidence="1 2">
    <name type="scientific">Maribacter arenosus</name>
    <dbReference type="NCBI Taxonomy" id="1854708"/>
    <lineage>
        <taxon>Bacteria</taxon>
        <taxon>Pseudomonadati</taxon>
        <taxon>Bacteroidota</taxon>
        <taxon>Flavobacteriia</taxon>
        <taxon>Flavobacteriales</taxon>
        <taxon>Flavobacteriaceae</taxon>
        <taxon>Maribacter</taxon>
    </lineage>
</organism>
<keyword evidence="2" id="KW-1185">Reference proteome</keyword>